<organism evidence="8 9">
    <name type="scientific">Plakobranchus ocellatus</name>
    <dbReference type="NCBI Taxonomy" id="259542"/>
    <lineage>
        <taxon>Eukaryota</taxon>
        <taxon>Metazoa</taxon>
        <taxon>Spiralia</taxon>
        <taxon>Lophotrochozoa</taxon>
        <taxon>Mollusca</taxon>
        <taxon>Gastropoda</taxon>
        <taxon>Heterobranchia</taxon>
        <taxon>Euthyneura</taxon>
        <taxon>Panpulmonata</taxon>
        <taxon>Sacoglossa</taxon>
        <taxon>Placobranchoidea</taxon>
        <taxon>Plakobranchidae</taxon>
        <taxon>Plakobranchus</taxon>
    </lineage>
</organism>
<evidence type="ECO:0000256" key="4">
    <source>
        <dbReference type="PROSITE-ProRule" id="PRU00302"/>
    </source>
</evidence>
<dbReference type="CDD" id="cd00108">
    <property type="entry name" value="KR"/>
    <property type="match status" value="1"/>
</dbReference>
<dbReference type="InterPro" id="IPR000436">
    <property type="entry name" value="Sushi_SCR_CCP_dom"/>
</dbReference>
<protein>
    <submittedName>
        <fullName evidence="8">Plasminogen</fullName>
    </submittedName>
</protein>
<dbReference type="SUPFAM" id="SSF57440">
    <property type="entry name" value="Kringle-like"/>
    <property type="match status" value="3"/>
</dbReference>
<comment type="caution">
    <text evidence="3">Lacks conserved residue(s) required for the propagation of feature annotation.</text>
</comment>
<dbReference type="PANTHER" id="PTHR24261">
    <property type="entry name" value="PLASMINOGEN-RELATED"/>
    <property type="match status" value="1"/>
</dbReference>
<dbReference type="CDD" id="cd00033">
    <property type="entry name" value="CCP"/>
    <property type="match status" value="1"/>
</dbReference>
<dbReference type="InterPro" id="IPR013806">
    <property type="entry name" value="Kringle-like"/>
</dbReference>
<dbReference type="SUPFAM" id="SSF57535">
    <property type="entry name" value="Complement control module/SCR domain"/>
    <property type="match status" value="1"/>
</dbReference>
<dbReference type="Proteomes" id="UP000735302">
    <property type="component" value="Unassembled WGS sequence"/>
</dbReference>
<dbReference type="SMART" id="SM00130">
    <property type="entry name" value="KR"/>
    <property type="match status" value="2"/>
</dbReference>
<dbReference type="InterPro" id="IPR035976">
    <property type="entry name" value="Sushi/SCR/CCP_sf"/>
</dbReference>
<feature type="transmembrane region" description="Helical" evidence="5">
    <location>
        <begin position="870"/>
        <end position="897"/>
    </location>
</feature>
<dbReference type="SMART" id="SM00032">
    <property type="entry name" value="CCP"/>
    <property type="match status" value="1"/>
</dbReference>
<keyword evidence="5" id="KW-0472">Membrane</keyword>
<feature type="domain" description="Kringle" evidence="6">
    <location>
        <begin position="154"/>
        <end position="230"/>
    </location>
</feature>
<evidence type="ECO:0000256" key="1">
    <source>
        <dbReference type="ARBA" id="ARBA00022572"/>
    </source>
</evidence>
<name>A0AAV4CAH4_9GAST</name>
<keyword evidence="1 3" id="KW-0420">Kringle</keyword>
<evidence type="ECO:0000256" key="2">
    <source>
        <dbReference type="ARBA" id="ARBA00023157"/>
    </source>
</evidence>
<dbReference type="InterPro" id="IPR050759">
    <property type="entry name" value="Serine_protease_kringle"/>
</dbReference>
<evidence type="ECO:0000313" key="8">
    <source>
        <dbReference type="EMBL" id="GFO28685.1"/>
    </source>
</evidence>
<dbReference type="Pfam" id="PF00084">
    <property type="entry name" value="Sushi"/>
    <property type="match status" value="1"/>
</dbReference>
<keyword evidence="5" id="KW-1133">Transmembrane helix</keyword>
<dbReference type="AlphaFoldDB" id="A0AAV4CAH4"/>
<keyword evidence="4" id="KW-0768">Sushi</keyword>
<evidence type="ECO:0000313" key="9">
    <source>
        <dbReference type="Proteomes" id="UP000735302"/>
    </source>
</evidence>
<comment type="caution">
    <text evidence="8">The sequence shown here is derived from an EMBL/GenBank/DDBJ whole genome shotgun (WGS) entry which is preliminary data.</text>
</comment>
<evidence type="ECO:0000259" key="7">
    <source>
        <dbReference type="PROSITE" id="PS50923"/>
    </source>
</evidence>
<feature type="domain" description="Sushi" evidence="7">
    <location>
        <begin position="305"/>
        <end position="364"/>
    </location>
</feature>
<reference evidence="8 9" key="1">
    <citation type="journal article" date="2021" name="Elife">
        <title>Chloroplast acquisition without the gene transfer in kleptoplastic sea slugs, Plakobranchus ocellatus.</title>
        <authorList>
            <person name="Maeda T."/>
            <person name="Takahashi S."/>
            <person name="Yoshida T."/>
            <person name="Shimamura S."/>
            <person name="Takaki Y."/>
            <person name="Nagai Y."/>
            <person name="Toyoda A."/>
            <person name="Suzuki Y."/>
            <person name="Arimoto A."/>
            <person name="Ishii H."/>
            <person name="Satoh N."/>
            <person name="Nishiyama T."/>
            <person name="Hasebe M."/>
            <person name="Maruyama T."/>
            <person name="Minagawa J."/>
            <person name="Obokata J."/>
            <person name="Shigenobu S."/>
        </authorList>
    </citation>
    <scope>NUCLEOTIDE SEQUENCE [LARGE SCALE GENOMIC DNA]</scope>
</reference>
<dbReference type="PROSITE" id="PS50923">
    <property type="entry name" value="SUSHI"/>
    <property type="match status" value="1"/>
</dbReference>
<dbReference type="Pfam" id="PF00051">
    <property type="entry name" value="Kringle"/>
    <property type="match status" value="2"/>
</dbReference>
<dbReference type="InterPro" id="IPR000001">
    <property type="entry name" value="Kringle"/>
</dbReference>
<dbReference type="InterPro" id="IPR018056">
    <property type="entry name" value="Kringle_CS"/>
</dbReference>
<gene>
    <name evidence="8" type="ORF">PoB_005519000</name>
</gene>
<accession>A0AAV4CAH4</accession>
<feature type="domain" description="Kringle" evidence="6">
    <location>
        <begin position="493"/>
        <end position="571"/>
    </location>
</feature>
<proteinExistence type="predicted"/>
<dbReference type="EMBL" id="BLXT01006082">
    <property type="protein sequence ID" value="GFO28685.1"/>
    <property type="molecule type" value="Genomic_DNA"/>
</dbReference>
<evidence type="ECO:0000256" key="3">
    <source>
        <dbReference type="PROSITE-ProRule" id="PRU00121"/>
    </source>
</evidence>
<dbReference type="InterPro" id="IPR038178">
    <property type="entry name" value="Kringle_sf"/>
</dbReference>
<dbReference type="PANTHER" id="PTHR24261:SF7">
    <property type="entry name" value="KRINGLE DOMAIN-CONTAINING PROTEIN"/>
    <property type="match status" value="1"/>
</dbReference>
<dbReference type="Gene3D" id="2.40.20.10">
    <property type="entry name" value="Plasminogen Kringle 4"/>
    <property type="match status" value="3"/>
</dbReference>
<evidence type="ECO:0000256" key="5">
    <source>
        <dbReference type="SAM" id="Phobius"/>
    </source>
</evidence>
<keyword evidence="9" id="KW-1185">Reference proteome</keyword>
<keyword evidence="2" id="KW-1015">Disulfide bond</keyword>
<dbReference type="PROSITE" id="PS50070">
    <property type="entry name" value="KRINGLE_2"/>
    <property type="match status" value="3"/>
</dbReference>
<dbReference type="PROSITE" id="PS00021">
    <property type="entry name" value="KRINGLE_1"/>
    <property type="match status" value="1"/>
</dbReference>
<evidence type="ECO:0000259" key="6">
    <source>
        <dbReference type="PROSITE" id="PS50070"/>
    </source>
</evidence>
<keyword evidence="5" id="KW-0812">Transmembrane</keyword>
<feature type="domain" description="Kringle" evidence="6">
    <location>
        <begin position="595"/>
        <end position="658"/>
    </location>
</feature>
<dbReference type="Gene3D" id="2.10.70.10">
    <property type="entry name" value="Complement Module, domain 1"/>
    <property type="match status" value="1"/>
</dbReference>
<sequence length="903" mass="100770">MVTYNMQDVEAAKALYTCRSHLSDANEAQENSVVCDSNYGQWKNPANIFCLNESSLPYEKWSTDSLQTETKSTILTDLFEEALVSNDTSGIDLALLDYLNSSCFMMANSVGDSSKFVVSLLPTDHNFEITSMDLGLQTVHSNVDCARDSSGVFGIDYVGSQNSTASGFHCQAWAEVTPHKHTFTDAQFFADANFNDVKNYCRNPNNLVSGPWCYTTNSSVEWEFCDIPKCHKFELHVSLMNATDGGPEMACGSIKFYTADVSVNETVKCSETPTGPFGSLIKLTADASQPLFVCRLKPHGVESVSGCKEPPHRRGWTMVSFDGYSLGDQANYTCAKGFHYKQGTKRAECTRNRSWSGPSLVCSDEPNLAINGTTLRDNDPDTCIMLTAEVDEEIWLASLVEVQDVVLIVQKDSSNGTSARVEVQATIQDGTTRELWDVIVTEEGYFTRSLFQPITDHLTIRATHDIVLCEVKVFGRNSNQTLECTQQRSVAADYKGHLNISSRGFDCVPWTEHNRIPDFIFGDGNSTYVSNYCRNFYDTFKNRWYSDSRPVCFYRDEHGGLDWDYCEVFPCDFGCRIDQVGVTYRGEIDNTGINSTTGRACERWDSGVHRFKRKKDFADEATNHAGCRNPGMSQERPWCITDSSADPFDYEYCNIPECPKTSEIEWTLSIDLNNQSEIDALNALTPHFRECICTDKDHRFYSEPDLFNQLAYQFCDSYAGKHKEVMCHHRPSQTEAGLFGDGAKWSRIFIVCPQYPETIQPTLVTDAPTLPVDSSTDDTTERVASPTMIDVESSTGVTAMAATEAQSCPSDCSITCLNISTSEAITEEKMQELLQDIQRRMYVDTANLSKTKRKKISATDERPSSQATGAVAITILVLAFIFLVSGDIIVVIGYFVAVIKDCH</sequence>